<accession>A0AAU9EX93</accession>
<evidence type="ECO:0000256" key="3">
    <source>
        <dbReference type="ARBA" id="ARBA00022723"/>
    </source>
</evidence>
<comment type="similarity">
    <text evidence="6">Belongs to the radical SAM superfamily. Anaerobic sulfatase-maturating enzyme family.</text>
</comment>
<dbReference type="InterPro" id="IPR058240">
    <property type="entry name" value="rSAM_sf"/>
</dbReference>
<dbReference type="InterPro" id="IPR023885">
    <property type="entry name" value="4Fe4S-binding_SPASM_dom"/>
</dbReference>
<reference evidence="8 9" key="1">
    <citation type="submission" date="2023-08" db="EMBL/GenBank/DDBJ databases">
        <title>Helicovermis profunda gen. nov., sp. nov., a novel mesophilic, fermentative bacterium within the Bacillota from a deep-sea hydrothermal vent chimney.</title>
        <authorList>
            <person name="Miyazaki U."/>
            <person name="Mizutani D."/>
            <person name="Hashimoto Y."/>
            <person name="Tame A."/>
            <person name="Sawayama S."/>
            <person name="Miyazaki J."/>
            <person name="Takai K."/>
            <person name="Nakagawa S."/>
        </authorList>
    </citation>
    <scope>NUCLEOTIDE SEQUENCE [LARGE SCALE GENOMIC DNA]</scope>
    <source>
        <strain evidence="8 9">S502</strain>
    </source>
</reference>
<dbReference type="PANTHER" id="PTHR43273">
    <property type="entry name" value="ANAEROBIC SULFATASE-MATURATING ENZYME HOMOLOG ASLB-RELATED"/>
    <property type="match status" value="1"/>
</dbReference>
<dbReference type="GO" id="GO:0046872">
    <property type="term" value="F:metal ion binding"/>
    <property type="evidence" value="ECO:0007669"/>
    <property type="project" value="UniProtKB-KW"/>
</dbReference>
<evidence type="ECO:0000313" key="9">
    <source>
        <dbReference type="Proteomes" id="UP001321786"/>
    </source>
</evidence>
<feature type="domain" description="Radical SAM core" evidence="7">
    <location>
        <begin position="56"/>
        <end position="316"/>
    </location>
</feature>
<dbReference type="SFLD" id="SFLDG01384">
    <property type="entry name" value="thioether_bond_formation_requi"/>
    <property type="match status" value="1"/>
</dbReference>
<dbReference type="Gene3D" id="3.20.20.70">
    <property type="entry name" value="Aldolase class I"/>
    <property type="match status" value="1"/>
</dbReference>
<dbReference type="RefSeq" id="WP_338535340.1">
    <property type="nucleotide sequence ID" value="NZ_AP028654.1"/>
</dbReference>
<evidence type="ECO:0000313" key="8">
    <source>
        <dbReference type="EMBL" id="BEP29720.1"/>
    </source>
</evidence>
<evidence type="ECO:0000259" key="7">
    <source>
        <dbReference type="PROSITE" id="PS51918"/>
    </source>
</evidence>
<dbReference type="KEGG" id="hprf:HLPR_20510"/>
<dbReference type="AlphaFoldDB" id="A0AAU9EX93"/>
<dbReference type="Pfam" id="PF04055">
    <property type="entry name" value="Radical_SAM"/>
    <property type="match status" value="1"/>
</dbReference>
<evidence type="ECO:0000256" key="4">
    <source>
        <dbReference type="ARBA" id="ARBA00023004"/>
    </source>
</evidence>
<dbReference type="InterPro" id="IPR023867">
    <property type="entry name" value="Sulphatase_maturase_rSAM"/>
</dbReference>
<dbReference type="InterPro" id="IPR007197">
    <property type="entry name" value="rSAM"/>
</dbReference>
<dbReference type="SFLD" id="SFLDG01067">
    <property type="entry name" value="SPASM/twitch_domain_containing"/>
    <property type="match status" value="1"/>
</dbReference>
<dbReference type="SFLD" id="SFLDS00029">
    <property type="entry name" value="Radical_SAM"/>
    <property type="match status" value="1"/>
</dbReference>
<sequence>MNKLHYYEIENQGILFDGHNVEIYKIPDVHKNKVNEIKENILNTNYLKSSPQNDERNMLERLVIILSESCNLSCKYCYLHDCIDDNNVSECLMKLETMITGIDFILNKYNDGVGYIQFFGGEPLLNAGIIEEACKIIHEKFREKGLVIPKLTMVTNGTLINEKIIDIFNLYFDNITVSLDGMKQTNDDNRIYKNSNKSVYDEVLKNISKMKKYGKFKINIEMTVANNQIKNFVDDNDILDYKHICDLDVDQVHFCPNIEDSKNKYYGSEIFRNYFDACSKYSFNLNNKLSDFKKATIRKLLRDKETQEYFCMAGLSDITINYNGDIYPCFMFIGSKEYRMSNVFNYNETEFNSVFEKLSQNKIANNKECNSCWAQKICYAGCSGCIGTFNMVNGSICKPVVENCILSKKLLERVIYESIK</sequence>
<comment type="cofactor">
    <cofactor evidence="1">
        <name>[4Fe-4S] cluster</name>
        <dbReference type="ChEBI" id="CHEBI:49883"/>
    </cofactor>
</comment>
<evidence type="ECO:0000256" key="1">
    <source>
        <dbReference type="ARBA" id="ARBA00001966"/>
    </source>
</evidence>
<dbReference type="SUPFAM" id="SSF102114">
    <property type="entry name" value="Radical SAM enzymes"/>
    <property type="match status" value="1"/>
</dbReference>
<gene>
    <name evidence="8" type="primary">scfB_2</name>
    <name evidence="8" type="ORF">HLPR_20510</name>
</gene>
<keyword evidence="9" id="KW-1185">Reference proteome</keyword>
<proteinExistence type="inferred from homology"/>
<dbReference type="EMBL" id="AP028654">
    <property type="protein sequence ID" value="BEP29720.1"/>
    <property type="molecule type" value="Genomic_DNA"/>
</dbReference>
<dbReference type="GO" id="GO:0016491">
    <property type="term" value="F:oxidoreductase activity"/>
    <property type="evidence" value="ECO:0007669"/>
    <property type="project" value="InterPro"/>
</dbReference>
<protein>
    <submittedName>
        <fullName evidence="8">Thioether cross-link-forming SCIFF peptide maturase</fullName>
    </submittedName>
</protein>
<keyword evidence="4" id="KW-0408">Iron</keyword>
<dbReference type="Proteomes" id="UP001321786">
    <property type="component" value="Chromosome"/>
</dbReference>
<dbReference type="SFLD" id="SFLDG01386">
    <property type="entry name" value="main_SPASM_domain-containing"/>
    <property type="match status" value="1"/>
</dbReference>
<dbReference type="NCBIfam" id="TIGR04085">
    <property type="entry name" value="rSAM_more_4Fe4S"/>
    <property type="match status" value="1"/>
</dbReference>
<keyword evidence="5" id="KW-0411">Iron-sulfur</keyword>
<evidence type="ECO:0000256" key="6">
    <source>
        <dbReference type="ARBA" id="ARBA00023601"/>
    </source>
</evidence>
<dbReference type="GO" id="GO:0051536">
    <property type="term" value="F:iron-sulfur cluster binding"/>
    <property type="evidence" value="ECO:0007669"/>
    <property type="project" value="UniProtKB-KW"/>
</dbReference>
<keyword evidence="3" id="KW-0479">Metal-binding</keyword>
<keyword evidence="2" id="KW-0949">S-adenosyl-L-methionine</keyword>
<name>A0AAU9EX93_9FIRM</name>
<evidence type="ECO:0000256" key="5">
    <source>
        <dbReference type="ARBA" id="ARBA00023014"/>
    </source>
</evidence>
<evidence type="ECO:0000256" key="2">
    <source>
        <dbReference type="ARBA" id="ARBA00022691"/>
    </source>
</evidence>
<dbReference type="Pfam" id="PF13186">
    <property type="entry name" value="SPASM"/>
    <property type="match status" value="1"/>
</dbReference>
<dbReference type="CDD" id="cd01335">
    <property type="entry name" value="Radical_SAM"/>
    <property type="match status" value="1"/>
</dbReference>
<dbReference type="InterPro" id="IPR013785">
    <property type="entry name" value="Aldolase_TIM"/>
</dbReference>
<organism evidence="8 9">
    <name type="scientific">Helicovermis profundi</name>
    <dbReference type="NCBI Taxonomy" id="3065157"/>
    <lineage>
        <taxon>Bacteria</taxon>
        <taxon>Bacillati</taxon>
        <taxon>Bacillota</taxon>
        <taxon>Clostridia</taxon>
        <taxon>Helicovermis</taxon>
    </lineage>
</organism>
<dbReference type="PANTHER" id="PTHR43273:SF3">
    <property type="entry name" value="ANAEROBIC SULFATASE-MATURATING ENZYME HOMOLOG ASLB-RELATED"/>
    <property type="match status" value="1"/>
</dbReference>
<dbReference type="PROSITE" id="PS51918">
    <property type="entry name" value="RADICAL_SAM"/>
    <property type="match status" value="1"/>
</dbReference>